<dbReference type="SUPFAM" id="SSF56219">
    <property type="entry name" value="DNase I-like"/>
    <property type="match status" value="1"/>
</dbReference>
<dbReference type="InterPro" id="IPR036691">
    <property type="entry name" value="Endo/exonu/phosph_ase_sf"/>
</dbReference>
<dbReference type="HOGENOM" id="CLU_1184055_0_0_11"/>
<dbReference type="AlphaFoldDB" id="A0A0A1DK49"/>
<dbReference type="EMBL" id="CP009896">
    <property type="protein sequence ID" value="AIY17791.1"/>
    <property type="molecule type" value="Genomic_DNA"/>
</dbReference>
<name>A0A0A1DK49_NOCSI</name>
<gene>
    <name evidence="1" type="ORF">KR76_15300</name>
</gene>
<organism evidence="1 2">
    <name type="scientific">Nocardioides simplex</name>
    <name type="common">Arthrobacter simplex</name>
    <dbReference type="NCBI Taxonomy" id="2045"/>
    <lineage>
        <taxon>Bacteria</taxon>
        <taxon>Bacillati</taxon>
        <taxon>Actinomycetota</taxon>
        <taxon>Actinomycetes</taxon>
        <taxon>Propionibacteriales</taxon>
        <taxon>Nocardioidaceae</taxon>
        <taxon>Pimelobacter</taxon>
    </lineage>
</organism>
<dbReference type="STRING" id="2045.KR76_15300"/>
<accession>A0A0A1DK49</accession>
<sequence length="234" mass="25653">MSTPTERPVLAAWVRIFAANLAFTTGWRKDKRHLLHLLATVAYGVVIGAQEAKNINLAALVGKAARALQRTTNPAVAGSAIIGRGVRLRRFRLVLGALSRATLPRYIARSQASIDGEWVRVFSAHAPPRRAGRAAQDRFLARLKKLTDRAERNGHAWIVCIDGNRDLQAIARHLGGTGYGARGDRIVGVIVSDRVIVADHGVDRYGVAHKLTDHLAPYVDVAGLRPHRRRTPVR</sequence>
<evidence type="ECO:0000313" key="1">
    <source>
        <dbReference type="EMBL" id="AIY17791.1"/>
    </source>
</evidence>
<dbReference type="GeneID" id="96610211"/>
<evidence type="ECO:0000313" key="2">
    <source>
        <dbReference type="Proteomes" id="UP000030300"/>
    </source>
</evidence>
<dbReference type="Proteomes" id="UP000030300">
    <property type="component" value="Chromosome"/>
</dbReference>
<dbReference type="KEGG" id="psim:KR76_15300"/>
<dbReference type="RefSeq" id="WP_038679474.1">
    <property type="nucleotide sequence ID" value="NZ_BJMC01000009.1"/>
</dbReference>
<reference evidence="1 2" key="1">
    <citation type="journal article" date="2015" name="Genome Announc.">
        <title>Complete Genome Sequence of Steroid-Transforming Nocardioides simplex VKM Ac-2033D.</title>
        <authorList>
            <person name="Shtratnikova V.Y."/>
            <person name="Schelkunov M.I."/>
            <person name="Pekov Y.A."/>
            <person name="Fokina V.V."/>
            <person name="Logacheva M.D."/>
            <person name="Sokolov S.L."/>
            <person name="Bragin E.Y."/>
            <person name="Ashapkin V.V."/>
            <person name="Donova M.V."/>
        </authorList>
    </citation>
    <scope>NUCLEOTIDE SEQUENCE [LARGE SCALE GENOMIC DNA]</scope>
    <source>
        <strain evidence="1 2">VKM Ac-2033D</strain>
    </source>
</reference>
<keyword evidence="2" id="KW-1185">Reference proteome</keyword>
<protein>
    <submittedName>
        <fullName evidence="1">Uncharacterized protein</fullName>
    </submittedName>
</protein>
<proteinExistence type="predicted"/>